<protein>
    <recommendedName>
        <fullName evidence="5">Universal stress protein</fullName>
    </recommendedName>
</protein>
<dbReference type="InterPro" id="IPR006016">
    <property type="entry name" value="UspA"/>
</dbReference>
<sequence length="582" mass="66197">MVSPSSFHHNDALSDFYDARRKATFEAVLARIRGKSPALLPYDEIRSKLGGIEQAHRELQEIPLDAIIGTVSRYNDFTRSLLPMNPSDSNRWANVRAAAESLEGLPPIEVYQVGDAYFILDGHHRASVARELGATHIQAYVRKVKTRVPLTPEDQIEDIILKAEYTEFLKQSRLDELRPGANLVVTVPGVYEKLLEHISVHRYFQGIDENRPVSYEEAVVHWYDTIYLPVVKIIRSQNILRYFPGRTETDLYLWITEHRAYLESELGWKINLITAAQDLSDRFSPQIKRWVRRIVRHLVDFLTPDELEPSTPPGEWRRQRVTDAENQSLFNTILVALPGDEASWKAMEMALLVASLEKSFLGGLHVIPDRQSLPPDRIEKLRAKFQQLCEEKNIEGNLSVETGEVSRVILDRAYWADLLVLRLLFPPPLKILSRLRSGIRRLIRLSPVPLLVFPAGGIPDFSEIVLAYGGGPRADEALFLATYLSSKHQIPLQVITVDRGRPGDNALETKARNYLESHNIHSARFVHQRGNPARIILAFTRYKSNALIVMGGYEGNLLRELFLGSTVDRVLWATSHPVLICH</sequence>
<dbReference type="AlphaFoldDB" id="A0A7C4KFS9"/>
<dbReference type="InterPro" id="IPR036086">
    <property type="entry name" value="ParB/Sulfiredoxin_sf"/>
</dbReference>
<dbReference type="InterPro" id="IPR006015">
    <property type="entry name" value="Universal_stress_UspA"/>
</dbReference>
<dbReference type="SUPFAM" id="SSF52402">
    <property type="entry name" value="Adenine nucleotide alpha hydrolases-like"/>
    <property type="match status" value="2"/>
</dbReference>
<organism evidence="4">
    <name type="scientific">Anaerolinea thermolimosa</name>
    <dbReference type="NCBI Taxonomy" id="229919"/>
    <lineage>
        <taxon>Bacteria</taxon>
        <taxon>Bacillati</taxon>
        <taxon>Chloroflexota</taxon>
        <taxon>Anaerolineae</taxon>
        <taxon>Anaerolineales</taxon>
        <taxon>Anaerolineaceae</taxon>
        <taxon>Anaerolinea</taxon>
    </lineage>
</organism>
<dbReference type="InterPro" id="IPR003115">
    <property type="entry name" value="ParB_N"/>
</dbReference>
<evidence type="ECO:0008006" key="5">
    <source>
        <dbReference type="Google" id="ProtNLM"/>
    </source>
</evidence>
<dbReference type="CDD" id="cd00293">
    <property type="entry name" value="USP-like"/>
    <property type="match status" value="2"/>
</dbReference>
<name>A0A7C4KFS9_9CHLR</name>
<comment type="caution">
    <text evidence="4">The sequence shown here is derived from an EMBL/GenBank/DDBJ whole genome shotgun (WGS) entry which is preliminary data.</text>
</comment>
<evidence type="ECO:0000256" key="1">
    <source>
        <dbReference type="ARBA" id="ARBA00008791"/>
    </source>
</evidence>
<dbReference type="PANTHER" id="PTHR46268">
    <property type="entry name" value="STRESS RESPONSE PROTEIN NHAX"/>
    <property type="match status" value="1"/>
</dbReference>
<feature type="domain" description="UspA" evidence="2">
    <location>
        <begin position="512"/>
        <end position="582"/>
    </location>
</feature>
<dbReference type="Pfam" id="PF00582">
    <property type="entry name" value="Usp"/>
    <property type="match status" value="1"/>
</dbReference>
<dbReference type="EMBL" id="DSYK01000134">
    <property type="protein sequence ID" value="HGS20742.1"/>
    <property type="molecule type" value="Genomic_DNA"/>
</dbReference>
<dbReference type="Pfam" id="PF02195">
    <property type="entry name" value="ParB_N"/>
    <property type="match status" value="1"/>
</dbReference>
<evidence type="ECO:0000259" key="3">
    <source>
        <dbReference type="Pfam" id="PF02195"/>
    </source>
</evidence>
<dbReference type="Gene3D" id="3.40.50.12370">
    <property type="match status" value="1"/>
</dbReference>
<dbReference type="PANTHER" id="PTHR46268:SF6">
    <property type="entry name" value="UNIVERSAL STRESS PROTEIN UP12"/>
    <property type="match status" value="1"/>
</dbReference>
<dbReference type="SUPFAM" id="SSF110849">
    <property type="entry name" value="ParB/Sulfiredoxin"/>
    <property type="match status" value="1"/>
</dbReference>
<accession>A0A7C4KFS9</accession>
<gene>
    <name evidence="4" type="ORF">ENT37_02605</name>
</gene>
<feature type="domain" description="ParB-like N-terminal" evidence="3">
    <location>
        <begin position="104"/>
        <end position="147"/>
    </location>
</feature>
<evidence type="ECO:0000313" key="4">
    <source>
        <dbReference type="EMBL" id="HGS20742.1"/>
    </source>
</evidence>
<reference evidence="4" key="1">
    <citation type="journal article" date="2020" name="mSystems">
        <title>Genome- and Community-Level Interaction Insights into Carbon Utilization and Element Cycling Functions of Hydrothermarchaeota in Hydrothermal Sediment.</title>
        <authorList>
            <person name="Zhou Z."/>
            <person name="Liu Y."/>
            <person name="Xu W."/>
            <person name="Pan J."/>
            <person name="Luo Z.H."/>
            <person name="Li M."/>
        </authorList>
    </citation>
    <scope>NUCLEOTIDE SEQUENCE [LARGE SCALE GENOMIC DNA]</scope>
    <source>
        <strain evidence="4">SpSt-573</strain>
    </source>
</reference>
<evidence type="ECO:0000259" key="2">
    <source>
        <dbReference type="Pfam" id="PF00582"/>
    </source>
</evidence>
<dbReference type="Gene3D" id="3.90.1530.10">
    <property type="entry name" value="Conserved hypothetical protein from pyrococcus furiosus pfu- 392566-001, ParB domain"/>
    <property type="match status" value="1"/>
</dbReference>
<dbReference type="PRINTS" id="PR01438">
    <property type="entry name" value="UNVRSLSTRESS"/>
</dbReference>
<proteinExistence type="inferred from homology"/>
<comment type="similarity">
    <text evidence="1">Belongs to the universal stress protein A family.</text>
</comment>